<evidence type="ECO:0008006" key="4">
    <source>
        <dbReference type="Google" id="ProtNLM"/>
    </source>
</evidence>
<keyword evidence="1" id="KW-0472">Membrane</keyword>
<dbReference type="EMBL" id="PFAH01000009">
    <property type="protein sequence ID" value="PIR97801.1"/>
    <property type="molecule type" value="Genomic_DNA"/>
</dbReference>
<protein>
    <recommendedName>
        <fullName evidence="4">Rod shape-determining protein MreD</fullName>
    </recommendedName>
</protein>
<reference evidence="3" key="1">
    <citation type="submission" date="2017-09" db="EMBL/GenBank/DDBJ databases">
        <title>Depth-based differentiation of microbial function through sediment-hosted aquifers and enrichment of novel symbionts in the deep terrestrial subsurface.</title>
        <authorList>
            <person name="Probst A.J."/>
            <person name="Ladd B."/>
            <person name="Jarett J.K."/>
            <person name="Geller-Mcgrath D.E."/>
            <person name="Sieber C.M.K."/>
            <person name="Emerson J.B."/>
            <person name="Anantharaman K."/>
            <person name="Thomas B.C."/>
            <person name="Malmstrom R."/>
            <person name="Stieglmeier M."/>
            <person name="Klingl A."/>
            <person name="Woyke T."/>
            <person name="Ryan C.M."/>
            <person name="Banfield J.F."/>
        </authorList>
    </citation>
    <scope>NUCLEOTIDE SEQUENCE [LARGE SCALE GENOMIC DNA]</scope>
</reference>
<sequence>MLLFISSFLLIWVFSLSQLNQLFAIQGIQPNISLAILVVYAFMEKDWLRRSALVLLTIFLLNFSPTLGLEAIFTMIVLFIVLTLVDYFKWQPTLSAVIIVLIATILLNAFSIRPGVILIESIYNVFLVGLFGLLLSFINSKRSSLNA</sequence>
<evidence type="ECO:0000313" key="2">
    <source>
        <dbReference type="EMBL" id="PIR97801.1"/>
    </source>
</evidence>
<feature type="transmembrane region" description="Helical" evidence="1">
    <location>
        <begin position="27"/>
        <end position="43"/>
    </location>
</feature>
<accession>A0A2H0VFE1</accession>
<feature type="transmembrane region" description="Helical" evidence="1">
    <location>
        <begin position="117"/>
        <end position="138"/>
    </location>
</feature>
<dbReference type="AlphaFoldDB" id="A0A2H0VFE1"/>
<name>A0A2H0VFE1_9BACT</name>
<organism evidence="2 3">
    <name type="scientific">Candidatus Colwellbacteria bacterium CG10_big_fil_rev_8_21_14_0_10_42_22</name>
    <dbReference type="NCBI Taxonomy" id="1974540"/>
    <lineage>
        <taxon>Bacteria</taxon>
        <taxon>Candidatus Colwelliibacteriota</taxon>
    </lineage>
</organism>
<comment type="caution">
    <text evidence="2">The sequence shown here is derived from an EMBL/GenBank/DDBJ whole genome shotgun (WGS) entry which is preliminary data.</text>
</comment>
<keyword evidence="1" id="KW-1133">Transmembrane helix</keyword>
<dbReference type="Proteomes" id="UP000231466">
    <property type="component" value="Unassembled WGS sequence"/>
</dbReference>
<evidence type="ECO:0000313" key="3">
    <source>
        <dbReference type="Proteomes" id="UP000231466"/>
    </source>
</evidence>
<evidence type="ECO:0000256" key="1">
    <source>
        <dbReference type="SAM" id="Phobius"/>
    </source>
</evidence>
<feature type="transmembrane region" description="Helical" evidence="1">
    <location>
        <begin position="55"/>
        <end position="84"/>
    </location>
</feature>
<gene>
    <name evidence="2" type="ORF">COT89_02730</name>
</gene>
<proteinExistence type="predicted"/>
<keyword evidence="1" id="KW-0812">Transmembrane</keyword>
<feature type="transmembrane region" description="Helical" evidence="1">
    <location>
        <begin position="90"/>
        <end position="110"/>
    </location>
</feature>